<keyword evidence="11" id="KW-1185">Reference proteome</keyword>
<evidence type="ECO:0000256" key="8">
    <source>
        <dbReference type="HAMAP-Rule" id="MF_00456"/>
    </source>
</evidence>
<dbReference type="PIRSF" id="PIRSF000729">
    <property type="entry name" value="GK"/>
    <property type="match status" value="1"/>
</dbReference>
<dbReference type="SUPFAM" id="SSF53633">
    <property type="entry name" value="Carbamate kinase-like"/>
    <property type="match status" value="1"/>
</dbReference>
<keyword evidence="6 8" id="KW-0418">Kinase</keyword>
<comment type="subcellular location">
    <subcellularLocation>
        <location evidence="8">Cytoplasm</location>
    </subcellularLocation>
</comment>
<dbReference type="EC" id="2.7.2.11" evidence="8"/>
<proteinExistence type="inferred from homology"/>
<dbReference type="SUPFAM" id="SSF88697">
    <property type="entry name" value="PUA domain-like"/>
    <property type="match status" value="1"/>
</dbReference>
<organism evidence="10 11">
    <name type="scientific">Dysgonomonas alginatilytica</name>
    <dbReference type="NCBI Taxonomy" id="1605892"/>
    <lineage>
        <taxon>Bacteria</taxon>
        <taxon>Pseudomonadati</taxon>
        <taxon>Bacteroidota</taxon>
        <taxon>Bacteroidia</taxon>
        <taxon>Bacteroidales</taxon>
        <taxon>Dysgonomonadaceae</taxon>
        <taxon>Dysgonomonas</taxon>
    </lineage>
</organism>
<evidence type="ECO:0000256" key="3">
    <source>
        <dbReference type="ARBA" id="ARBA00022650"/>
    </source>
</evidence>
<dbReference type="PANTHER" id="PTHR43654">
    <property type="entry name" value="GLUTAMATE 5-KINASE"/>
    <property type="match status" value="1"/>
</dbReference>
<dbReference type="PROSITE" id="PS50890">
    <property type="entry name" value="PUA"/>
    <property type="match status" value="1"/>
</dbReference>
<comment type="caution">
    <text evidence="8">Lacks conserved residue(s) required for the propagation of feature annotation.</text>
</comment>
<comment type="function">
    <text evidence="8">Catalyzes the transfer of a phosphate group to glutamate to form L-glutamate 5-phosphate.</text>
</comment>
<dbReference type="InterPro" id="IPR001057">
    <property type="entry name" value="Glu/AcGlu_kinase"/>
</dbReference>
<dbReference type="GO" id="GO:0005829">
    <property type="term" value="C:cytosol"/>
    <property type="evidence" value="ECO:0007669"/>
    <property type="project" value="TreeGrafter"/>
</dbReference>
<dbReference type="Gene3D" id="3.40.1160.10">
    <property type="entry name" value="Acetylglutamate kinase-like"/>
    <property type="match status" value="2"/>
</dbReference>
<dbReference type="Pfam" id="PF01472">
    <property type="entry name" value="PUA"/>
    <property type="match status" value="1"/>
</dbReference>
<keyword evidence="7 8" id="KW-0067">ATP-binding</keyword>
<keyword evidence="4 8" id="KW-0808">Transferase</keyword>
<comment type="catalytic activity">
    <reaction evidence="8">
        <text>L-glutamate + ATP = L-glutamyl 5-phosphate + ADP</text>
        <dbReference type="Rhea" id="RHEA:14877"/>
        <dbReference type="ChEBI" id="CHEBI:29985"/>
        <dbReference type="ChEBI" id="CHEBI:30616"/>
        <dbReference type="ChEBI" id="CHEBI:58274"/>
        <dbReference type="ChEBI" id="CHEBI:456216"/>
        <dbReference type="EC" id="2.7.2.11"/>
    </reaction>
</comment>
<dbReference type="GO" id="GO:0055129">
    <property type="term" value="P:L-proline biosynthetic process"/>
    <property type="evidence" value="ECO:0007669"/>
    <property type="project" value="UniProtKB-UniRule"/>
</dbReference>
<evidence type="ECO:0000256" key="7">
    <source>
        <dbReference type="ARBA" id="ARBA00022840"/>
    </source>
</evidence>
<dbReference type="UniPathway" id="UPA00098">
    <property type="reaction ID" value="UER00359"/>
</dbReference>
<protein>
    <recommendedName>
        <fullName evidence="8">Glutamate 5-kinase</fullName>
        <ecNumber evidence="8">2.7.2.11</ecNumber>
    </recommendedName>
    <alternativeName>
        <fullName evidence="8">Gamma-glutamyl kinase</fullName>
        <shortName evidence="8">GK</shortName>
    </alternativeName>
</protein>
<dbReference type="CDD" id="cd21157">
    <property type="entry name" value="PUA_G5K"/>
    <property type="match status" value="1"/>
</dbReference>
<dbReference type="Proteomes" id="UP000247973">
    <property type="component" value="Unassembled WGS sequence"/>
</dbReference>
<dbReference type="InterPro" id="IPR015947">
    <property type="entry name" value="PUA-like_sf"/>
</dbReference>
<feature type="binding site" evidence="8">
    <location>
        <position position="54"/>
    </location>
    <ligand>
        <name>substrate</name>
    </ligand>
</feature>
<keyword evidence="5 8" id="KW-0547">Nucleotide-binding</keyword>
<dbReference type="EMBL" id="QICL01000015">
    <property type="protein sequence ID" value="PXV63176.1"/>
    <property type="molecule type" value="Genomic_DNA"/>
</dbReference>
<dbReference type="InterPro" id="IPR002478">
    <property type="entry name" value="PUA"/>
</dbReference>
<dbReference type="Gene3D" id="2.30.130.10">
    <property type="entry name" value="PUA domain"/>
    <property type="match status" value="1"/>
</dbReference>
<feature type="domain" description="PUA" evidence="9">
    <location>
        <begin position="282"/>
        <end position="355"/>
    </location>
</feature>
<dbReference type="RefSeq" id="WP_110311089.1">
    <property type="nucleotide sequence ID" value="NZ_QICL01000015.1"/>
</dbReference>
<evidence type="ECO:0000256" key="6">
    <source>
        <dbReference type="ARBA" id="ARBA00022777"/>
    </source>
</evidence>
<dbReference type="PRINTS" id="PR00474">
    <property type="entry name" value="GLU5KINASE"/>
</dbReference>
<feature type="binding site" evidence="8">
    <location>
        <position position="14"/>
    </location>
    <ligand>
        <name>ATP</name>
        <dbReference type="ChEBI" id="CHEBI:30616"/>
    </ligand>
</feature>
<gene>
    <name evidence="8" type="primary">proB</name>
    <name evidence="10" type="ORF">CLV62_11558</name>
</gene>
<sequence length="364" mass="40325">MKKENSKKNRIVIKIGSNVLTRKDGTLDITRMSALVDQIAELRKSGIEIILVSSGAVASGKSTIRPKSKLDVVSARQLYSAIGQVRLINQYFTLFDNYNIVCGQILATKEDFATRRHYLNQRNCMTVMLQNGVTPIVNENDTISVNELMFTDNDELSGLVATMMNCQTLIILSNIDGIYNGNPADPKASVISEINPKKDQIEEFIQTSKSTSGRGGMQTKYNIARKIAEEGIEVIIANGKTDDILLNLISDPKTICTRFKPSKKAVSNVKKWIAHSESFAKGEVHINDGAKEALISEKAVSLLPIGIVKIEGDFEVDDIVKIIDTKQKQIGVGRIAFDSKTVEKLIGKSNEKPIIHYDYLYIDK</sequence>
<dbReference type="InterPro" id="IPR041739">
    <property type="entry name" value="G5K_ProB"/>
</dbReference>
<dbReference type="InterPro" id="IPR001048">
    <property type="entry name" value="Asp/Glu/Uridylate_kinase"/>
</dbReference>
<dbReference type="FunFam" id="3.40.1160.10:FF:000040">
    <property type="entry name" value="Glutamate 5-kinase"/>
    <property type="match status" value="1"/>
</dbReference>
<dbReference type="GO" id="GO:0003723">
    <property type="term" value="F:RNA binding"/>
    <property type="evidence" value="ECO:0007669"/>
    <property type="project" value="InterPro"/>
</dbReference>
<dbReference type="CDD" id="cd04242">
    <property type="entry name" value="AAK_G5K_ProB"/>
    <property type="match status" value="1"/>
</dbReference>
<dbReference type="InterPro" id="IPR011529">
    <property type="entry name" value="Glu_5kinase"/>
</dbReference>
<reference evidence="10 11" key="1">
    <citation type="submission" date="2018-03" db="EMBL/GenBank/DDBJ databases">
        <title>Genomic Encyclopedia of Archaeal and Bacterial Type Strains, Phase II (KMG-II): from individual species to whole genera.</title>
        <authorList>
            <person name="Goeker M."/>
        </authorList>
    </citation>
    <scope>NUCLEOTIDE SEQUENCE [LARGE SCALE GENOMIC DNA]</scope>
    <source>
        <strain evidence="10 11">DSM 100214</strain>
    </source>
</reference>
<keyword evidence="1 8" id="KW-0963">Cytoplasm</keyword>
<dbReference type="PANTHER" id="PTHR43654:SF1">
    <property type="entry name" value="ISOPENTENYL PHOSPHATE KINASE"/>
    <property type="match status" value="1"/>
</dbReference>
<dbReference type="HAMAP" id="MF_00456">
    <property type="entry name" value="ProB"/>
    <property type="match status" value="1"/>
</dbReference>
<dbReference type="Pfam" id="PF00696">
    <property type="entry name" value="AA_kinase"/>
    <property type="match status" value="1"/>
</dbReference>
<evidence type="ECO:0000256" key="4">
    <source>
        <dbReference type="ARBA" id="ARBA00022679"/>
    </source>
</evidence>
<feature type="binding site" evidence="8">
    <location>
        <position position="141"/>
    </location>
    <ligand>
        <name>substrate</name>
    </ligand>
</feature>
<evidence type="ECO:0000313" key="10">
    <source>
        <dbReference type="EMBL" id="PXV63176.1"/>
    </source>
</evidence>
<dbReference type="InterPro" id="IPR036974">
    <property type="entry name" value="PUA_sf"/>
</dbReference>
<dbReference type="InterPro" id="IPR005715">
    <property type="entry name" value="Glu_5kinase/COase_Synthase"/>
</dbReference>
<keyword evidence="2 8" id="KW-0028">Amino-acid biosynthesis</keyword>
<evidence type="ECO:0000256" key="5">
    <source>
        <dbReference type="ARBA" id="ARBA00022741"/>
    </source>
</evidence>
<comment type="pathway">
    <text evidence="8">Amino-acid biosynthesis; L-proline biosynthesis; L-glutamate 5-semialdehyde from L-glutamate: step 1/2.</text>
</comment>
<evidence type="ECO:0000256" key="2">
    <source>
        <dbReference type="ARBA" id="ARBA00022605"/>
    </source>
</evidence>
<evidence type="ECO:0000256" key="1">
    <source>
        <dbReference type="ARBA" id="ARBA00022490"/>
    </source>
</evidence>
<name>A0A2V3PN86_9BACT</name>
<dbReference type="InterPro" id="IPR036393">
    <property type="entry name" value="AceGlu_kinase-like_sf"/>
</dbReference>
<dbReference type="SMART" id="SM00359">
    <property type="entry name" value="PUA"/>
    <property type="match status" value="1"/>
</dbReference>
<accession>A0A2V3PN86</accession>
<dbReference type="AlphaFoldDB" id="A0A2V3PN86"/>
<evidence type="ECO:0000259" key="9">
    <source>
        <dbReference type="SMART" id="SM00359"/>
    </source>
</evidence>
<keyword evidence="3 8" id="KW-0641">Proline biosynthesis</keyword>
<comment type="similarity">
    <text evidence="8">Belongs to the glutamate 5-kinase family.</text>
</comment>
<comment type="caution">
    <text evidence="10">The sequence shown here is derived from an EMBL/GenBank/DDBJ whole genome shotgun (WGS) entry which is preliminary data.</text>
</comment>
<feature type="binding site" evidence="8">
    <location>
        <position position="153"/>
    </location>
    <ligand>
        <name>substrate</name>
    </ligand>
</feature>
<dbReference type="NCBIfam" id="TIGR01027">
    <property type="entry name" value="proB"/>
    <property type="match status" value="1"/>
</dbReference>
<dbReference type="OrthoDB" id="9804434at2"/>
<dbReference type="GO" id="GO:0004349">
    <property type="term" value="F:glutamate 5-kinase activity"/>
    <property type="evidence" value="ECO:0007669"/>
    <property type="project" value="UniProtKB-UniRule"/>
</dbReference>
<dbReference type="GO" id="GO:0005524">
    <property type="term" value="F:ATP binding"/>
    <property type="evidence" value="ECO:0007669"/>
    <property type="project" value="UniProtKB-KW"/>
</dbReference>
<evidence type="ECO:0000313" key="11">
    <source>
        <dbReference type="Proteomes" id="UP000247973"/>
    </source>
</evidence>